<dbReference type="Proteomes" id="UP001310022">
    <property type="component" value="Unassembled WGS sequence"/>
</dbReference>
<dbReference type="Pfam" id="PF13936">
    <property type="entry name" value="HTH_38"/>
    <property type="match status" value="1"/>
</dbReference>
<dbReference type="InterPro" id="IPR025246">
    <property type="entry name" value="IS30-like_HTH"/>
</dbReference>
<organism evidence="2 3">
    <name type="scientific">Persicobacter diffluens</name>
    <dbReference type="NCBI Taxonomy" id="981"/>
    <lineage>
        <taxon>Bacteria</taxon>
        <taxon>Pseudomonadati</taxon>
        <taxon>Bacteroidota</taxon>
        <taxon>Cytophagia</taxon>
        <taxon>Cytophagales</taxon>
        <taxon>Persicobacteraceae</taxon>
        <taxon>Persicobacter</taxon>
    </lineage>
</organism>
<comment type="caution">
    <text evidence="2">The sequence shown here is derived from an EMBL/GenBank/DDBJ whole genome shotgun (WGS) entry which is preliminary data.</text>
</comment>
<proteinExistence type="predicted"/>
<dbReference type="GO" id="GO:0004803">
    <property type="term" value="F:transposase activity"/>
    <property type="evidence" value="ECO:0007669"/>
    <property type="project" value="TreeGrafter"/>
</dbReference>
<dbReference type="GO" id="GO:0005829">
    <property type="term" value="C:cytosol"/>
    <property type="evidence" value="ECO:0007669"/>
    <property type="project" value="TreeGrafter"/>
</dbReference>
<dbReference type="PANTHER" id="PTHR10948:SF23">
    <property type="entry name" value="TRANSPOSASE INSI FOR INSERTION SEQUENCE ELEMENT IS30A-RELATED"/>
    <property type="match status" value="1"/>
</dbReference>
<dbReference type="AlphaFoldDB" id="A0AAN4VXE7"/>
<sequence length="191" mass="21651">MFSEFSFLFMQLTLTHRENIGLSLMAGHSLSQIAVQLGVHRSTISREVQRNSTQAGYDPAYAHLLTKARKVCAAMGMRLRLWVWPIDSKFQHSLFQRAITDWPSSINDYSTCMPVNLSIIRSCYYMTGFQKVFNEAYYDFMVGLLGLYRSAGRCEASTFLLQISLPLFPQFAPPLGFLPGQPVPECLQFSA</sequence>
<feature type="domain" description="Transposase IS30-like HTH" evidence="1">
    <location>
        <begin position="11"/>
        <end position="51"/>
    </location>
</feature>
<reference evidence="2 3" key="1">
    <citation type="submission" date="2021-12" db="EMBL/GenBank/DDBJ databases">
        <title>Genome sequencing of bacteria with rrn-lacking chromosome and rrn-plasmid.</title>
        <authorList>
            <person name="Anda M."/>
            <person name="Iwasaki W."/>
        </authorList>
    </citation>
    <scope>NUCLEOTIDE SEQUENCE [LARGE SCALE GENOMIC DNA]</scope>
    <source>
        <strain evidence="2 3">NBRC 15940</strain>
    </source>
</reference>
<evidence type="ECO:0000313" key="3">
    <source>
        <dbReference type="Proteomes" id="UP001310022"/>
    </source>
</evidence>
<protein>
    <recommendedName>
        <fullName evidence="1">Transposase IS30-like HTH domain-containing protein</fullName>
    </recommendedName>
</protein>
<dbReference type="InterPro" id="IPR051917">
    <property type="entry name" value="Transposase-Integrase"/>
</dbReference>
<dbReference type="GO" id="GO:0032196">
    <property type="term" value="P:transposition"/>
    <property type="evidence" value="ECO:0007669"/>
    <property type="project" value="TreeGrafter"/>
</dbReference>
<evidence type="ECO:0000313" key="2">
    <source>
        <dbReference type="EMBL" id="GJM60525.1"/>
    </source>
</evidence>
<name>A0AAN4VXE7_9BACT</name>
<accession>A0AAN4VXE7</accession>
<dbReference type="PANTHER" id="PTHR10948">
    <property type="entry name" value="TRANSPOSASE"/>
    <property type="match status" value="1"/>
</dbReference>
<gene>
    <name evidence="2" type="ORF">PEDI_10770</name>
</gene>
<keyword evidence="3" id="KW-1185">Reference proteome</keyword>
<dbReference type="EMBL" id="BQKE01000001">
    <property type="protein sequence ID" value="GJM60525.1"/>
    <property type="molecule type" value="Genomic_DNA"/>
</dbReference>
<dbReference type="Gene3D" id="1.10.10.60">
    <property type="entry name" value="Homeodomain-like"/>
    <property type="match status" value="1"/>
</dbReference>
<evidence type="ECO:0000259" key="1">
    <source>
        <dbReference type="Pfam" id="PF13936"/>
    </source>
</evidence>